<dbReference type="InterPro" id="IPR040079">
    <property type="entry name" value="Glutathione_S-Trfase"/>
</dbReference>
<proteinExistence type="predicted"/>
<comment type="caution">
    <text evidence="3">The sequence shown here is derived from an EMBL/GenBank/DDBJ whole genome shotgun (WGS) entry which is preliminary data.</text>
</comment>
<dbReference type="PROSITE" id="PS50405">
    <property type="entry name" value="GST_CTER"/>
    <property type="match status" value="1"/>
</dbReference>
<dbReference type="SFLD" id="SFLDS00019">
    <property type="entry name" value="Glutathione_Transferase_(cytos"/>
    <property type="match status" value="1"/>
</dbReference>
<dbReference type="Pfam" id="PF13417">
    <property type="entry name" value="GST_N_3"/>
    <property type="match status" value="1"/>
</dbReference>
<feature type="domain" description="GST C-terminal" evidence="2">
    <location>
        <begin position="85"/>
        <end position="208"/>
    </location>
</feature>
<dbReference type="PROSITE" id="PS50404">
    <property type="entry name" value="GST_NTER"/>
    <property type="match status" value="1"/>
</dbReference>
<sequence>MLQLYGHPFSSYTWKAEIALLEKGIPYTFRILDPEHAENVEALRGHWSPGKFPVLVDGERPVIESSIIIEYLDLHFPGSPRLIPETPEAALAARFLDRVFDNHVMAPMQAVVGEYLIDMQAPDRSRIDRACAALDTIYAWLDERLKGDWACGEDFTIADCAAAPALFYADWVRPIAPAQARLKAYRARLLARPSVAWCVDEARPYRAYFPPGAPDRD</sequence>
<dbReference type="CDD" id="cd00299">
    <property type="entry name" value="GST_C_family"/>
    <property type="match status" value="1"/>
</dbReference>
<dbReference type="InterPro" id="IPR010987">
    <property type="entry name" value="Glutathione-S-Trfase_C-like"/>
</dbReference>
<name>A0ABW3C4L0_SPHXN</name>
<dbReference type="PANTHER" id="PTHR44051:SF8">
    <property type="entry name" value="GLUTATHIONE S-TRANSFERASE GSTA"/>
    <property type="match status" value="1"/>
</dbReference>
<dbReference type="EMBL" id="JBHTIK010000005">
    <property type="protein sequence ID" value="MFD0848883.1"/>
    <property type="molecule type" value="Genomic_DNA"/>
</dbReference>
<gene>
    <name evidence="3" type="ORF">ACFQ00_11155</name>
</gene>
<evidence type="ECO:0000313" key="4">
    <source>
        <dbReference type="Proteomes" id="UP001597124"/>
    </source>
</evidence>
<evidence type="ECO:0000313" key="3">
    <source>
        <dbReference type="EMBL" id="MFD0848883.1"/>
    </source>
</evidence>
<dbReference type="CDD" id="cd00570">
    <property type="entry name" value="GST_N_family"/>
    <property type="match status" value="1"/>
</dbReference>
<dbReference type="Pfam" id="PF13410">
    <property type="entry name" value="GST_C_2"/>
    <property type="match status" value="1"/>
</dbReference>
<dbReference type="PANTHER" id="PTHR44051">
    <property type="entry name" value="GLUTATHIONE S-TRANSFERASE-RELATED"/>
    <property type="match status" value="1"/>
</dbReference>
<dbReference type="InterPro" id="IPR036282">
    <property type="entry name" value="Glutathione-S-Trfase_C_sf"/>
</dbReference>
<evidence type="ECO:0000259" key="2">
    <source>
        <dbReference type="PROSITE" id="PS50405"/>
    </source>
</evidence>
<evidence type="ECO:0000259" key="1">
    <source>
        <dbReference type="PROSITE" id="PS50404"/>
    </source>
</evidence>
<dbReference type="Gene3D" id="3.40.30.10">
    <property type="entry name" value="Glutaredoxin"/>
    <property type="match status" value="1"/>
</dbReference>
<dbReference type="SUPFAM" id="SSF52833">
    <property type="entry name" value="Thioredoxin-like"/>
    <property type="match status" value="1"/>
</dbReference>
<dbReference type="InterPro" id="IPR036249">
    <property type="entry name" value="Thioredoxin-like_sf"/>
</dbReference>
<dbReference type="PROSITE" id="PS51354">
    <property type="entry name" value="GLUTAREDOXIN_2"/>
    <property type="match status" value="1"/>
</dbReference>
<feature type="domain" description="GST N-terminal" evidence="1">
    <location>
        <begin position="1"/>
        <end position="80"/>
    </location>
</feature>
<dbReference type="SUPFAM" id="SSF47616">
    <property type="entry name" value="GST C-terminal domain-like"/>
    <property type="match status" value="1"/>
</dbReference>
<protein>
    <submittedName>
        <fullName evidence="3">Glutathione S-transferase family protein</fullName>
    </submittedName>
</protein>
<dbReference type="Proteomes" id="UP001597124">
    <property type="component" value="Unassembled WGS sequence"/>
</dbReference>
<dbReference type="Gene3D" id="1.20.1050.10">
    <property type="match status" value="1"/>
</dbReference>
<organism evidence="3 4">
    <name type="scientific">Sphingosinicella xenopeptidilytica</name>
    <dbReference type="NCBI Taxonomy" id="364098"/>
    <lineage>
        <taxon>Bacteria</taxon>
        <taxon>Pseudomonadati</taxon>
        <taxon>Pseudomonadota</taxon>
        <taxon>Alphaproteobacteria</taxon>
        <taxon>Sphingomonadales</taxon>
        <taxon>Sphingosinicellaceae</taxon>
        <taxon>Sphingosinicella</taxon>
    </lineage>
</organism>
<reference evidence="4" key="1">
    <citation type="journal article" date="2019" name="Int. J. Syst. Evol. Microbiol.">
        <title>The Global Catalogue of Microorganisms (GCM) 10K type strain sequencing project: providing services to taxonomists for standard genome sequencing and annotation.</title>
        <authorList>
            <consortium name="The Broad Institute Genomics Platform"/>
            <consortium name="The Broad Institute Genome Sequencing Center for Infectious Disease"/>
            <person name="Wu L."/>
            <person name="Ma J."/>
        </authorList>
    </citation>
    <scope>NUCLEOTIDE SEQUENCE [LARGE SCALE GENOMIC DNA]</scope>
    <source>
        <strain evidence="4">CCUG 52537</strain>
    </source>
</reference>
<dbReference type="RefSeq" id="WP_381490430.1">
    <property type="nucleotide sequence ID" value="NZ_JBHTIK010000005.1"/>
</dbReference>
<accession>A0ABW3C4L0</accession>
<keyword evidence="4" id="KW-1185">Reference proteome</keyword>
<dbReference type="SFLD" id="SFLDG00358">
    <property type="entry name" value="Main_(cytGST)"/>
    <property type="match status" value="1"/>
</dbReference>
<dbReference type="InterPro" id="IPR004045">
    <property type="entry name" value="Glutathione_S-Trfase_N"/>
</dbReference>